<evidence type="ECO:0000313" key="4">
    <source>
        <dbReference type="Proteomes" id="UP001272097"/>
    </source>
</evidence>
<dbReference type="NCBIfam" id="TIGR01552">
    <property type="entry name" value="phd_fam"/>
    <property type="match status" value="1"/>
</dbReference>
<dbReference type="InterPro" id="IPR006442">
    <property type="entry name" value="Antitoxin_Phd/YefM"/>
</dbReference>
<dbReference type="RefSeq" id="WP_320215211.1">
    <property type="nucleotide sequence ID" value="NZ_JAVIIS010000022.1"/>
</dbReference>
<dbReference type="Pfam" id="PF02604">
    <property type="entry name" value="PhdYeFM_antitox"/>
    <property type="match status" value="1"/>
</dbReference>
<comment type="similarity">
    <text evidence="1 2">Belongs to the phD/YefM antitoxin family.</text>
</comment>
<accession>A0ABU4WYX6</accession>
<dbReference type="InterPro" id="IPR036165">
    <property type="entry name" value="YefM-like_sf"/>
</dbReference>
<name>A0ABU4WYX6_9HYPH</name>
<evidence type="ECO:0000256" key="2">
    <source>
        <dbReference type="RuleBase" id="RU362080"/>
    </source>
</evidence>
<sequence length="81" mass="8764">MKTVQLREAKAGLSALVEAAGNGEPTTITRHGKAIAMVVPIDEGRKLYPQGGQKAFVDFLLQYPGGIELERNQSPSRDVEL</sequence>
<organism evidence="3 4">
    <name type="scientific">Mesorhizobium australafricanum</name>
    <dbReference type="NCBI Taxonomy" id="3072311"/>
    <lineage>
        <taxon>Bacteria</taxon>
        <taxon>Pseudomonadati</taxon>
        <taxon>Pseudomonadota</taxon>
        <taxon>Alphaproteobacteria</taxon>
        <taxon>Hyphomicrobiales</taxon>
        <taxon>Phyllobacteriaceae</taxon>
        <taxon>Mesorhizobium</taxon>
    </lineage>
</organism>
<evidence type="ECO:0000256" key="1">
    <source>
        <dbReference type="ARBA" id="ARBA00009981"/>
    </source>
</evidence>
<comment type="function">
    <text evidence="2">Antitoxin component of a type II toxin-antitoxin (TA) system.</text>
</comment>
<dbReference type="SUPFAM" id="SSF143120">
    <property type="entry name" value="YefM-like"/>
    <property type="match status" value="1"/>
</dbReference>
<dbReference type="Gene3D" id="3.40.1620.10">
    <property type="entry name" value="YefM-like domain"/>
    <property type="match status" value="1"/>
</dbReference>
<gene>
    <name evidence="3" type="ORF">RFM51_16815</name>
</gene>
<protein>
    <recommendedName>
        <fullName evidence="2">Antitoxin</fullName>
    </recommendedName>
</protein>
<reference evidence="3 4" key="1">
    <citation type="submission" date="2023-08" db="EMBL/GenBank/DDBJ databases">
        <title>Implementing the SeqCode for naming new Mesorhizobium species isolated from Vachellia karroo root nodules.</title>
        <authorList>
            <person name="Van Lill M."/>
        </authorList>
    </citation>
    <scope>NUCLEOTIDE SEQUENCE [LARGE SCALE GENOMIC DNA]</scope>
    <source>
        <strain evidence="3 4">VK3E</strain>
    </source>
</reference>
<dbReference type="Proteomes" id="UP001272097">
    <property type="component" value="Unassembled WGS sequence"/>
</dbReference>
<dbReference type="EMBL" id="JAVIIS010000022">
    <property type="protein sequence ID" value="MDX8441256.1"/>
    <property type="molecule type" value="Genomic_DNA"/>
</dbReference>
<evidence type="ECO:0000313" key="3">
    <source>
        <dbReference type="EMBL" id="MDX8441256.1"/>
    </source>
</evidence>
<proteinExistence type="inferred from homology"/>
<keyword evidence="4" id="KW-1185">Reference proteome</keyword>
<comment type="caution">
    <text evidence="3">The sequence shown here is derived from an EMBL/GenBank/DDBJ whole genome shotgun (WGS) entry which is preliminary data.</text>
</comment>